<evidence type="ECO:0000313" key="3">
    <source>
        <dbReference type="Proteomes" id="UP000694620"/>
    </source>
</evidence>
<proteinExistence type="predicted"/>
<keyword evidence="3" id="KW-1185">Reference proteome</keyword>
<feature type="region of interest" description="Disordered" evidence="1">
    <location>
        <begin position="16"/>
        <end position="35"/>
    </location>
</feature>
<feature type="region of interest" description="Disordered" evidence="1">
    <location>
        <begin position="58"/>
        <end position="86"/>
    </location>
</feature>
<name>A0A8C4SLE7_ERPCA</name>
<reference evidence="2" key="3">
    <citation type="submission" date="2025-09" db="UniProtKB">
        <authorList>
            <consortium name="Ensembl"/>
        </authorList>
    </citation>
    <scope>IDENTIFICATION</scope>
</reference>
<accession>A0A8C4SLE7</accession>
<dbReference type="Ensembl" id="ENSECRT00000018694.1">
    <property type="protein sequence ID" value="ENSECRP00000018323.1"/>
    <property type="gene ID" value="ENSECRG00000012249.1"/>
</dbReference>
<protein>
    <submittedName>
        <fullName evidence="2">Uncharacterized protein</fullName>
    </submittedName>
</protein>
<reference evidence="2" key="1">
    <citation type="submission" date="2021-06" db="EMBL/GenBank/DDBJ databases">
        <authorList>
            <consortium name="Wellcome Sanger Institute Data Sharing"/>
        </authorList>
    </citation>
    <scope>NUCLEOTIDE SEQUENCE [LARGE SCALE GENOMIC DNA]</scope>
</reference>
<evidence type="ECO:0000313" key="2">
    <source>
        <dbReference type="Ensembl" id="ENSECRP00000018323.1"/>
    </source>
</evidence>
<evidence type="ECO:0000256" key="1">
    <source>
        <dbReference type="SAM" id="MobiDB-lite"/>
    </source>
</evidence>
<organism evidence="2 3">
    <name type="scientific">Erpetoichthys calabaricus</name>
    <name type="common">Rope fish</name>
    <name type="synonym">Calamoichthys calabaricus</name>
    <dbReference type="NCBI Taxonomy" id="27687"/>
    <lineage>
        <taxon>Eukaryota</taxon>
        <taxon>Metazoa</taxon>
        <taxon>Chordata</taxon>
        <taxon>Craniata</taxon>
        <taxon>Vertebrata</taxon>
        <taxon>Euteleostomi</taxon>
        <taxon>Actinopterygii</taxon>
        <taxon>Polypteriformes</taxon>
        <taxon>Polypteridae</taxon>
        <taxon>Erpetoichthys</taxon>
    </lineage>
</organism>
<dbReference type="Proteomes" id="UP000694620">
    <property type="component" value="Chromosome 11"/>
</dbReference>
<sequence>MVRTKAHRVPVSYGKAGVETSARPSLAGSSSNKYAGGNLVCPQPSLCWEPWKEKENMFHSNEEEVEAGGSDIGKSTRKSRQRSDEA</sequence>
<reference evidence="2" key="2">
    <citation type="submission" date="2025-08" db="UniProtKB">
        <authorList>
            <consortium name="Ensembl"/>
        </authorList>
    </citation>
    <scope>IDENTIFICATION</scope>
</reference>
<dbReference type="AlphaFoldDB" id="A0A8C4SLE7"/>